<protein>
    <recommendedName>
        <fullName evidence="3">Excinuclease ATPase subunit</fullName>
    </recommendedName>
</protein>
<accession>A0AAE9YSY5</accession>
<proteinExistence type="predicted"/>
<dbReference type="AlphaFoldDB" id="A0AAE9YSY5"/>
<organism evidence="1 2">
    <name type="scientific">Thalassomonas actiniarum</name>
    <dbReference type="NCBI Taxonomy" id="485447"/>
    <lineage>
        <taxon>Bacteria</taxon>
        <taxon>Pseudomonadati</taxon>
        <taxon>Pseudomonadota</taxon>
        <taxon>Gammaproteobacteria</taxon>
        <taxon>Alteromonadales</taxon>
        <taxon>Colwelliaceae</taxon>
        <taxon>Thalassomonas</taxon>
    </lineage>
</organism>
<evidence type="ECO:0000313" key="1">
    <source>
        <dbReference type="EMBL" id="WDD98912.1"/>
    </source>
</evidence>
<evidence type="ECO:0000313" key="2">
    <source>
        <dbReference type="Proteomes" id="UP000032568"/>
    </source>
</evidence>
<dbReference type="EMBL" id="CP059735">
    <property type="protein sequence ID" value="WDD98912.1"/>
    <property type="molecule type" value="Genomic_DNA"/>
</dbReference>
<dbReference type="KEGG" id="tact:SG35_027415"/>
<gene>
    <name evidence="1" type="ORF">SG35_027415</name>
</gene>
<dbReference type="RefSeq" id="WP_044834291.1">
    <property type="nucleotide sequence ID" value="NZ_CP059735.1"/>
</dbReference>
<name>A0AAE9YSY5_9GAMM</name>
<reference evidence="1 2" key="1">
    <citation type="journal article" date="2015" name="Genome Announc.">
        <title>Draft Genome Sequences of Marine Isolates of Thalassomonas viridans and Thalassomonas actiniarum.</title>
        <authorList>
            <person name="Olonade I."/>
            <person name="van Zyl L.J."/>
            <person name="Trindade M."/>
        </authorList>
    </citation>
    <scope>NUCLEOTIDE SEQUENCE [LARGE SCALE GENOMIC DNA]</scope>
    <source>
        <strain evidence="1 2">A5K-106</strain>
    </source>
</reference>
<reference evidence="1 2" key="2">
    <citation type="journal article" date="2022" name="Mar. Drugs">
        <title>Bioassay-Guided Fractionation Leads to the Detection of Cholic Acid Generated by the Rare Thalassomonas sp.</title>
        <authorList>
            <person name="Pheiffer F."/>
            <person name="Schneider Y.K."/>
            <person name="Hansen E.H."/>
            <person name="Andersen J.H."/>
            <person name="Isaksson J."/>
            <person name="Busche T."/>
            <person name="R C."/>
            <person name="Kalinowski J."/>
            <person name="Zyl L.V."/>
            <person name="Trindade M."/>
        </authorList>
    </citation>
    <scope>NUCLEOTIDE SEQUENCE [LARGE SCALE GENOMIC DNA]</scope>
    <source>
        <strain evidence="1 2">A5K-106</strain>
    </source>
</reference>
<evidence type="ECO:0008006" key="3">
    <source>
        <dbReference type="Google" id="ProtNLM"/>
    </source>
</evidence>
<sequence length="110" mass="11602">MEIQSAFNAGVQGFQRATEDVNRAASDIAQNTAVNRNAEQELQSQQGLETANTTENTATNNVNAVSANQAPAGLTESIVNLKVAEVQARSSAEVIQTADETLGTLIDVRV</sequence>
<keyword evidence="2" id="KW-1185">Reference proteome</keyword>
<dbReference type="Proteomes" id="UP000032568">
    <property type="component" value="Chromosome"/>
</dbReference>